<dbReference type="CDD" id="cd09272">
    <property type="entry name" value="RNase_HI_RT_Ty1"/>
    <property type="match status" value="1"/>
</dbReference>
<dbReference type="AlphaFoldDB" id="A0A9Q3CPZ1"/>
<evidence type="ECO:0000313" key="2">
    <source>
        <dbReference type="Proteomes" id="UP000765509"/>
    </source>
</evidence>
<dbReference type="EMBL" id="AVOT02009544">
    <property type="protein sequence ID" value="MBW0488314.1"/>
    <property type="molecule type" value="Genomic_DNA"/>
</dbReference>
<keyword evidence="2" id="KW-1185">Reference proteome</keyword>
<comment type="caution">
    <text evidence="1">The sequence shown here is derived from an EMBL/GenBank/DDBJ whole genome shotgun (WGS) entry which is preliminary data.</text>
</comment>
<accession>A0A9Q3CPZ1</accession>
<organism evidence="1 2">
    <name type="scientific">Austropuccinia psidii MF-1</name>
    <dbReference type="NCBI Taxonomy" id="1389203"/>
    <lineage>
        <taxon>Eukaryota</taxon>
        <taxon>Fungi</taxon>
        <taxon>Dikarya</taxon>
        <taxon>Basidiomycota</taxon>
        <taxon>Pucciniomycotina</taxon>
        <taxon>Pucciniomycetes</taxon>
        <taxon>Pucciniales</taxon>
        <taxon>Sphaerophragmiaceae</taxon>
        <taxon>Austropuccinia</taxon>
    </lineage>
</organism>
<protein>
    <submittedName>
        <fullName evidence="1">Uncharacterized protein</fullName>
    </submittedName>
</protein>
<dbReference type="Proteomes" id="UP000765509">
    <property type="component" value="Unassembled WGS sequence"/>
</dbReference>
<proteinExistence type="predicted"/>
<reference evidence="1" key="1">
    <citation type="submission" date="2021-03" db="EMBL/GenBank/DDBJ databases">
        <title>Draft genome sequence of rust myrtle Austropuccinia psidii MF-1, a brazilian biotype.</title>
        <authorList>
            <person name="Quecine M.C."/>
            <person name="Pachon D.M.R."/>
            <person name="Bonatelli M.L."/>
            <person name="Correr F.H."/>
            <person name="Franceschini L.M."/>
            <person name="Leite T.F."/>
            <person name="Margarido G.R.A."/>
            <person name="Almeida C.A."/>
            <person name="Ferrarezi J.A."/>
            <person name="Labate C.A."/>
        </authorList>
    </citation>
    <scope>NUCLEOTIDE SEQUENCE</scope>
    <source>
        <strain evidence="1">MF-1</strain>
    </source>
</reference>
<name>A0A9Q3CPZ1_9BASI</name>
<evidence type="ECO:0000313" key="1">
    <source>
        <dbReference type="EMBL" id="MBW0488314.1"/>
    </source>
</evidence>
<gene>
    <name evidence="1" type="ORF">O181_028029</name>
</gene>
<sequence length="126" mass="13857">MLKLGDAPIIWASKRQGVVALSTCVAKYVALSDSTQHLVQAINQLTQLTGIFDKEIFCNNQAAVQVSIDNQSRKRIWYLDHAFFFVNDTIWKHGIKVTGKMQADALTKGLSGTALQKSLTFLCVGG</sequence>